<evidence type="ECO:0000313" key="8">
    <source>
        <dbReference type="Proteomes" id="UP001454489"/>
    </source>
</evidence>
<dbReference type="InterPro" id="IPR004659">
    <property type="entry name" value="RNase_E/G"/>
</dbReference>
<proteinExistence type="predicted"/>
<dbReference type="PANTHER" id="PTHR30001:SF0">
    <property type="entry name" value="RIBONUCLEASE G"/>
    <property type="match status" value="1"/>
</dbReference>
<accession>A0ABV1HD77</accession>
<evidence type="ECO:0000256" key="5">
    <source>
        <dbReference type="ARBA" id="ARBA00022884"/>
    </source>
</evidence>
<gene>
    <name evidence="7" type="ORF">WMO43_07270</name>
</gene>
<dbReference type="SMART" id="SM00316">
    <property type="entry name" value="S1"/>
    <property type="match status" value="1"/>
</dbReference>
<dbReference type="CDD" id="cd04453">
    <property type="entry name" value="S1_RNase_E"/>
    <property type="match status" value="1"/>
</dbReference>
<keyword evidence="4" id="KW-0460">Magnesium</keyword>
<reference evidence="7 8" key="1">
    <citation type="submission" date="2024-03" db="EMBL/GenBank/DDBJ databases">
        <title>Human intestinal bacterial collection.</title>
        <authorList>
            <person name="Pauvert C."/>
            <person name="Hitch T.C.A."/>
            <person name="Clavel T."/>
        </authorList>
    </citation>
    <scope>NUCLEOTIDE SEQUENCE [LARGE SCALE GENOMIC DNA]</scope>
    <source>
        <strain evidence="7 8">CLA-AA-H185</strain>
    </source>
</reference>
<evidence type="ECO:0000256" key="4">
    <source>
        <dbReference type="ARBA" id="ARBA00022842"/>
    </source>
</evidence>
<sequence>MSERIIITKAPLKEGWGQEFWIAAAFDEKRMTQIQAEAVSKSSILGNIYIAKVENIAQNIQAAFVDIAKGVSCFLPLEEAKNAVFTKKNGKKDLCIGDELLVEVTREKQKNKPASVSANLNFSGKYLILTTGNHLLGISKKLHATERERLQALLKDQITDTFGIVVRTAAKDASDEEILKELEMLTKQCHACLQGAMHRTAFTRLREAPPFYLQFLKNRNLTEVQKITTDIPSVHEVLLQHLQDTKEAEKLHLYTDTQVSLFALYSLTHELERALHRQVWLPSGAYLVIDPTEALTVIDVNSGKNIKKKAREELVFSVNVEAAHEIARQLILRNISGICIIDFIDMKEKEHREELMHILRMDLKKDKVPATLVDITRLGLVELTRKKVQKSLKEQLQGDVSDEK</sequence>
<protein>
    <submittedName>
        <fullName evidence="7">Ribonuclease E/G</fullName>
    </submittedName>
</protein>
<feature type="domain" description="S1 motif" evidence="6">
    <location>
        <begin position="46"/>
        <end position="119"/>
    </location>
</feature>
<dbReference type="Gene3D" id="2.40.50.140">
    <property type="entry name" value="Nucleic acid-binding proteins"/>
    <property type="match status" value="1"/>
</dbReference>
<dbReference type="InterPro" id="IPR012340">
    <property type="entry name" value="NA-bd_OB-fold"/>
</dbReference>
<comment type="cofactor">
    <cofactor evidence="1">
        <name>Mg(2+)</name>
        <dbReference type="ChEBI" id="CHEBI:18420"/>
    </cofactor>
</comment>
<dbReference type="PANTHER" id="PTHR30001">
    <property type="entry name" value="RIBONUCLEASE"/>
    <property type="match status" value="1"/>
</dbReference>
<keyword evidence="5" id="KW-0694">RNA-binding</keyword>
<dbReference type="Proteomes" id="UP001454489">
    <property type="component" value="Unassembled WGS sequence"/>
</dbReference>
<keyword evidence="2" id="KW-0479">Metal-binding</keyword>
<dbReference type="SUPFAM" id="SSF50249">
    <property type="entry name" value="Nucleic acid-binding proteins"/>
    <property type="match status" value="1"/>
</dbReference>
<dbReference type="InterPro" id="IPR003029">
    <property type="entry name" value="S1_domain"/>
</dbReference>
<evidence type="ECO:0000256" key="2">
    <source>
        <dbReference type="ARBA" id="ARBA00022723"/>
    </source>
</evidence>
<evidence type="ECO:0000259" key="6">
    <source>
        <dbReference type="PROSITE" id="PS50126"/>
    </source>
</evidence>
<dbReference type="InterPro" id="IPR019307">
    <property type="entry name" value="RNA-bd_AU-1/RNase_E/G"/>
</dbReference>
<dbReference type="Pfam" id="PF10150">
    <property type="entry name" value="RNase_E_G"/>
    <property type="match status" value="1"/>
</dbReference>
<name>A0ABV1HD77_9FIRM</name>
<organism evidence="7 8">
    <name type="scientific">Maccoyibacter intestinihominis</name>
    <dbReference type="NCBI Taxonomy" id="3133499"/>
    <lineage>
        <taxon>Bacteria</taxon>
        <taxon>Bacillati</taxon>
        <taxon>Bacillota</taxon>
        <taxon>Clostridia</taxon>
        <taxon>Lachnospirales</taxon>
        <taxon>Lachnospiraceae</taxon>
        <taxon>Maccoyibacter</taxon>
    </lineage>
</organism>
<dbReference type="RefSeq" id="WP_353530737.1">
    <property type="nucleotide sequence ID" value="NZ_JBBMEX010000006.1"/>
</dbReference>
<keyword evidence="8" id="KW-1185">Reference proteome</keyword>
<dbReference type="EMBL" id="JBBMEX010000006">
    <property type="protein sequence ID" value="MEQ2557667.1"/>
    <property type="molecule type" value="Genomic_DNA"/>
</dbReference>
<evidence type="ECO:0000256" key="3">
    <source>
        <dbReference type="ARBA" id="ARBA00022801"/>
    </source>
</evidence>
<evidence type="ECO:0000313" key="7">
    <source>
        <dbReference type="EMBL" id="MEQ2557667.1"/>
    </source>
</evidence>
<evidence type="ECO:0000256" key="1">
    <source>
        <dbReference type="ARBA" id="ARBA00001946"/>
    </source>
</evidence>
<keyword evidence="3" id="KW-0378">Hydrolase</keyword>
<comment type="caution">
    <text evidence="7">The sequence shown here is derived from an EMBL/GenBank/DDBJ whole genome shotgun (WGS) entry which is preliminary data.</text>
</comment>
<dbReference type="PROSITE" id="PS50126">
    <property type="entry name" value="S1"/>
    <property type="match status" value="1"/>
</dbReference>